<comment type="caution">
    <text evidence="1">The sequence shown here is derived from an EMBL/GenBank/DDBJ whole genome shotgun (WGS) entry which is preliminary data.</text>
</comment>
<evidence type="ECO:0000313" key="1">
    <source>
        <dbReference type="EMBL" id="KAI4461792.1"/>
    </source>
</evidence>
<keyword evidence="2" id="KW-1185">Reference proteome</keyword>
<dbReference type="Proteomes" id="UP001056778">
    <property type="component" value="Chromosome 5"/>
</dbReference>
<name>A0ACB9T4S9_HOLOL</name>
<sequence length="1287" mass="144256">MSQELIFDFPTGPLDRYRKNATFNWKKLKIFLETEKIIKFNDELYKEIKKYPVLYSTPVRQTLDDIRHNTLKKMYTLLSIPPVQSYYAADVDESIAMATVLYSLDASTTVKMSVSVALFVATLLSLGTERHLSYVEDLLAKKILGCFCLTEIGHGTNARGMRTQATYDVNSKEFILNSPDFEAAKCWSGGLGQAATHAVVYAQLLTPDGVHRGLHTFLVPIRDPNSMLPFPGIIVGDMGEKAGLNGVDNGFVIFNNYRIRRENLLNKNADVDENGQYISAIKDLNKMHGKSLGGLSTGRVNITHIAYIYLSKAITIAIRYAGVRKQFGPDDKEELPIIEYQLHQHRLLPYLAATYHIKFLAEKLIRANTEVIHNKLKNKPSNSDMDNEIHALSSASKPIAGWTARDGIQECREACGGHGYLKASGLGDLRNDNDANCTYEGENHVLIQQTSNWLLKFWPLILKRQNISSPLHSIDFFTNGLQILNTKFTARNINQLVIPENIISIYQWLVCYLLKITYNKYQGNIKKGMDPFTAKNENQVFYSRSLGIAYIQHFALTLMYKKIQEASDQSIKNVLSKLLALYGLHSIDKQHVAVLYQGGYTNGDQPVNLIQDAILQLCSEIKGDAVSLVDAIALPDFLLNSVLGASDGQNELYQEIKKHPLLWSHSSTLALDDVRHNSLLRMQLLFSIPQFGLYFSKNTEESIAAATILFSLDPSAAIKMNITVALFGGTILTMGTKRHLPYVEDSLSRKISGCFCLTEIGHGSNARGMRTQATYDVNSKEFVLHSPDFEAAKCWAGSLGQTATHGVVYAQLITPDGVHRGLHIFVVPIRDSNSMLPFPGIVVGDMGEKAGLNGIDNGFIMFDNYRIPRENLLNRSADVDESGNYNSVIKNPNKMHGKSLGGLSIGRITITHIANVYLSKAITIAIRYAGVRKQFGINDHEEMPILEYQLHQHRLLPYLAAAYVIRFLAERLIKANSEVMRRRIRNTSVNSDLENEIHALSSASKPISGWIARDGIQECREACGGHGYLKASGLGDLRNDNDANSTYEGENHVLIQQTSNWLLKFWPQILKHEIISSPLHSIDFLTNGMEILNTNFTAKTVNQLIIPENIISIYQWLVCYLLKITYNKYENNIKKGMDPFTAKNEVQIFYSRSLGIAYIQHFALNVMYEKIQEATDQSIKNVLLKLLSLYGLYSIEKQHIAVLYQGGYASGAEPVNLIQYAILQLCSEIKGDAVSLVDTIALPDFILNSVLGASDGQVYHHLQSSFFQSPYCMVRPTWWNDIIQAKL</sequence>
<reference evidence="1" key="1">
    <citation type="submission" date="2022-04" db="EMBL/GenBank/DDBJ databases">
        <title>Chromosome-scale genome assembly of Holotrichia oblita Faldermann.</title>
        <authorList>
            <person name="Rongchong L."/>
        </authorList>
    </citation>
    <scope>NUCLEOTIDE SEQUENCE</scope>
    <source>
        <strain evidence="1">81SQS9</strain>
    </source>
</reference>
<dbReference type="EMBL" id="CM043019">
    <property type="protein sequence ID" value="KAI4461792.1"/>
    <property type="molecule type" value="Genomic_DNA"/>
</dbReference>
<proteinExistence type="predicted"/>
<protein>
    <submittedName>
        <fullName evidence="1">Electron transport oxidoreductase</fullName>
    </submittedName>
</protein>
<evidence type="ECO:0000313" key="2">
    <source>
        <dbReference type="Proteomes" id="UP001056778"/>
    </source>
</evidence>
<gene>
    <name evidence="1" type="ORF">MML48_5g00015064</name>
</gene>
<organism evidence="1 2">
    <name type="scientific">Holotrichia oblita</name>
    <name type="common">Chafer beetle</name>
    <dbReference type="NCBI Taxonomy" id="644536"/>
    <lineage>
        <taxon>Eukaryota</taxon>
        <taxon>Metazoa</taxon>
        <taxon>Ecdysozoa</taxon>
        <taxon>Arthropoda</taxon>
        <taxon>Hexapoda</taxon>
        <taxon>Insecta</taxon>
        <taxon>Pterygota</taxon>
        <taxon>Neoptera</taxon>
        <taxon>Endopterygota</taxon>
        <taxon>Coleoptera</taxon>
        <taxon>Polyphaga</taxon>
        <taxon>Scarabaeiformia</taxon>
        <taxon>Scarabaeidae</taxon>
        <taxon>Melolonthinae</taxon>
        <taxon>Holotrichia</taxon>
    </lineage>
</organism>
<accession>A0ACB9T4S9</accession>